<dbReference type="PANTHER" id="PTHR46173:SF1">
    <property type="entry name" value="CCA TRNA NUCLEOTIDYLTRANSFERASE 1, MITOCHONDRIAL"/>
    <property type="match status" value="1"/>
</dbReference>
<proteinExistence type="inferred from homology"/>
<evidence type="ECO:0000256" key="5">
    <source>
        <dbReference type="ARBA" id="ARBA00022723"/>
    </source>
</evidence>
<evidence type="ECO:0000256" key="9">
    <source>
        <dbReference type="RuleBase" id="RU003953"/>
    </source>
</evidence>
<dbReference type="Pfam" id="PF13735">
    <property type="entry name" value="tRNA_NucTran2_2"/>
    <property type="match status" value="1"/>
</dbReference>
<dbReference type="SUPFAM" id="SSF81891">
    <property type="entry name" value="Poly A polymerase C-terminal region-like"/>
    <property type="match status" value="1"/>
</dbReference>
<dbReference type="EMBL" id="CP113864">
    <property type="protein sequence ID" value="WAM32464.1"/>
    <property type="molecule type" value="Genomic_DNA"/>
</dbReference>
<name>A0ABY7BI02_9FIRM</name>
<evidence type="ECO:0000256" key="8">
    <source>
        <dbReference type="ARBA" id="ARBA00022884"/>
    </source>
</evidence>
<dbReference type="Gene3D" id="3.30.460.10">
    <property type="entry name" value="Beta Polymerase, domain 2"/>
    <property type="match status" value="1"/>
</dbReference>
<dbReference type="InterPro" id="IPR032828">
    <property type="entry name" value="PolyA_RNA-bd"/>
</dbReference>
<evidence type="ECO:0000256" key="2">
    <source>
        <dbReference type="ARBA" id="ARBA00022679"/>
    </source>
</evidence>
<protein>
    <submittedName>
        <fullName evidence="13">CCA tRNA nucleotidyltransferase</fullName>
        <ecNumber evidence="13">2.7.7.72</ecNumber>
    </submittedName>
</protein>
<evidence type="ECO:0000259" key="11">
    <source>
        <dbReference type="Pfam" id="PF12627"/>
    </source>
</evidence>
<dbReference type="InterPro" id="IPR050264">
    <property type="entry name" value="Bact_CCA-adding_enz_type3_sf"/>
</dbReference>
<comment type="similarity">
    <text evidence="9">Belongs to the tRNA nucleotidyltransferase/poly(A) polymerase family.</text>
</comment>
<evidence type="ECO:0000256" key="3">
    <source>
        <dbReference type="ARBA" id="ARBA00022694"/>
    </source>
</evidence>
<dbReference type="Gene3D" id="1.10.246.80">
    <property type="match status" value="1"/>
</dbReference>
<evidence type="ECO:0000256" key="7">
    <source>
        <dbReference type="ARBA" id="ARBA00022842"/>
    </source>
</evidence>
<dbReference type="CDD" id="cd05398">
    <property type="entry name" value="NT_ClassII-CCAase"/>
    <property type="match status" value="1"/>
</dbReference>
<dbReference type="Gene3D" id="1.10.3090.10">
    <property type="entry name" value="cca-adding enzyme, domain 2"/>
    <property type="match status" value="1"/>
</dbReference>
<accession>A0ABY7BI02</accession>
<gene>
    <name evidence="13" type="ORF">OTJ99_001018</name>
</gene>
<dbReference type="InterPro" id="IPR043519">
    <property type="entry name" value="NT_sf"/>
</dbReference>
<dbReference type="NCBIfam" id="NF009814">
    <property type="entry name" value="PRK13299.1"/>
    <property type="match status" value="1"/>
</dbReference>
<keyword evidence="5" id="KW-0479">Metal-binding</keyword>
<dbReference type="Pfam" id="PF12627">
    <property type="entry name" value="PolyA_pol_RNAbd"/>
    <property type="match status" value="1"/>
</dbReference>
<dbReference type="InterPro" id="IPR032810">
    <property type="entry name" value="CCA-adding_enz_C"/>
</dbReference>
<dbReference type="PANTHER" id="PTHR46173">
    <property type="entry name" value="CCA TRNA NUCLEOTIDYLTRANSFERASE 1, MITOCHONDRIAL"/>
    <property type="match status" value="1"/>
</dbReference>
<dbReference type="EC" id="2.7.7.72" evidence="13"/>
<organism evidence="13 14">
    <name type="scientific">Caldicellulosiruptor naganoensis</name>
    <dbReference type="NCBI Taxonomy" id="29324"/>
    <lineage>
        <taxon>Bacteria</taxon>
        <taxon>Bacillati</taxon>
        <taxon>Bacillota</taxon>
        <taxon>Bacillota incertae sedis</taxon>
        <taxon>Caldicellulosiruptorales</taxon>
        <taxon>Caldicellulosiruptoraceae</taxon>
        <taxon>Caldicellulosiruptor</taxon>
    </lineage>
</organism>
<dbReference type="Pfam" id="PF01743">
    <property type="entry name" value="PolyA_pol"/>
    <property type="match status" value="1"/>
</dbReference>
<feature type="domain" description="Poly A polymerase head" evidence="10">
    <location>
        <begin position="22"/>
        <end position="141"/>
    </location>
</feature>
<evidence type="ECO:0000259" key="12">
    <source>
        <dbReference type="Pfam" id="PF13735"/>
    </source>
</evidence>
<evidence type="ECO:0000256" key="4">
    <source>
        <dbReference type="ARBA" id="ARBA00022695"/>
    </source>
</evidence>
<keyword evidence="8 9" id="KW-0694">RNA-binding</keyword>
<dbReference type="InterPro" id="IPR002646">
    <property type="entry name" value="PolA_pol_head_dom"/>
</dbReference>
<dbReference type="Proteomes" id="UP001164745">
    <property type="component" value="Chromosome"/>
</dbReference>
<evidence type="ECO:0000259" key="10">
    <source>
        <dbReference type="Pfam" id="PF01743"/>
    </source>
</evidence>
<dbReference type="RefSeq" id="WP_045164982.1">
    <property type="nucleotide sequence ID" value="NZ_CP113864.1"/>
</dbReference>
<evidence type="ECO:0000256" key="6">
    <source>
        <dbReference type="ARBA" id="ARBA00022741"/>
    </source>
</evidence>
<feature type="domain" description="tRNA nucleotidyltransferase/poly(A) polymerase RNA and SrmB- binding" evidence="11">
    <location>
        <begin position="168"/>
        <end position="227"/>
    </location>
</feature>
<reference evidence="13" key="1">
    <citation type="submission" date="2022-12" db="EMBL/GenBank/DDBJ databases">
        <authorList>
            <person name="Bing R.G."/>
            <person name="Willard D.J."/>
            <person name="Manesh M.J.H."/>
            <person name="Laemthong T."/>
            <person name="Crosby J.R."/>
            <person name="Kelly R.M."/>
        </authorList>
    </citation>
    <scope>NUCLEOTIDE SEQUENCE</scope>
    <source>
        <strain evidence="13">DSM 8991</strain>
    </source>
</reference>
<evidence type="ECO:0000313" key="14">
    <source>
        <dbReference type="Proteomes" id="UP001164745"/>
    </source>
</evidence>
<keyword evidence="14" id="KW-1185">Reference proteome</keyword>
<evidence type="ECO:0000313" key="13">
    <source>
        <dbReference type="EMBL" id="WAM32464.1"/>
    </source>
</evidence>
<dbReference type="GO" id="GO:0004810">
    <property type="term" value="F:CCA tRNA nucleotidyltransferase activity"/>
    <property type="evidence" value="ECO:0007669"/>
    <property type="project" value="UniProtKB-EC"/>
</dbReference>
<keyword evidence="2 9" id="KW-0808">Transferase</keyword>
<keyword evidence="7" id="KW-0460">Magnesium</keyword>
<dbReference type="SUPFAM" id="SSF81301">
    <property type="entry name" value="Nucleotidyltransferase"/>
    <property type="match status" value="1"/>
</dbReference>
<evidence type="ECO:0000256" key="1">
    <source>
        <dbReference type="ARBA" id="ARBA00001946"/>
    </source>
</evidence>
<keyword evidence="3" id="KW-0819">tRNA processing</keyword>
<comment type="cofactor">
    <cofactor evidence="1">
        <name>Mg(2+)</name>
        <dbReference type="ChEBI" id="CHEBI:18420"/>
    </cofactor>
</comment>
<keyword evidence="6" id="KW-0547">Nucleotide-binding</keyword>
<feature type="domain" description="CCA-adding enzyme C-terminal" evidence="12">
    <location>
        <begin position="250"/>
        <end position="384"/>
    </location>
</feature>
<keyword evidence="4 13" id="KW-0548">Nucleotidyltransferase</keyword>
<sequence>MIKLKDEPMQVIKRLNQHNFKAYLVGGCLRDYLLGITPQDFDIATDAKPEDVMRLFEKTIPTGIKHGTVTVIINNVKIEVTTFRIEKEYQNHRWPTVEFTNSLYEDLKRRDFTINALAYHPDEGLIDYFNGLDDLKNKIVRCVGNPHERFFEDALRILRCIRFATQLNFSVDKKTFEGVVLLKDLLKKISKERINAELSKILSSKNSLYGIKLLYESGVGETVIPEYIKIYSFLHSTEFDLIPSEFKIPAFFACFRDSKKVEDIMRDLRFDKKNITLATKLCNYLNFEYATEYLVKKVYFEEEKMPEGIISTLSILKKDKAMMELFSTLKAQNKLVSKKDVKIKGDDLLKLGLKGKELGNVLQIIYEYILRNPEKNNRDEILKHVNSYFKQSKN</sequence>